<dbReference type="Proteomes" id="UP001652620">
    <property type="component" value="Unplaced"/>
</dbReference>
<feature type="compositionally biased region" description="Basic residues" evidence="1">
    <location>
        <begin position="609"/>
        <end position="622"/>
    </location>
</feature>
<dbReference type="CDD" id="cd00104">
    <property type="entry name" value="KAZAL_FS"/>
    <property type="match status" value="1"/>
</dbReference>
<accession>A0ABM3K8J0</accession>
<keyword evidence="2" id="KW-0732">Signal</keyword>
<dbReference type="Pfam" id="PF07648">
    <property type="entry name" value="Kazal_2"/>
    <property type="match status" value="2"/>
</dbReference>
<dbReference type="Gene3D" id="3.30.60.30">
    <property type="match status" value="3"/>
</dbReference>
<dbReference type="RefSeq" id="XP_049317790.1">
    <property type="nucleotide sequence ID" value="XM_049461833.1"/>
</dbReference>
<dbReference type="PROSITE" id="PS51465">
    <property type="entry name" value="KAZAL_2"/>
    <property type="match status" value="1"/>
</dbReference>
<organism evidence="4 5">
    <name type="scientific">Bactrocera dorsalis</name>
    <name type="common">Oriental fruit fly</name>
    <name type="synonym">Dacus dorsalis</name>
    <dbReference type="NCBI Taxonomy" id="27457"/>
    <lineage>
        <taxon>Eukaryota</taxon>
        <taxon>Metazoa</taxon>
        <taxon>Ecdysozoa</taxon>
        <taxon>Arthropoda</taxon>
        <taxon>Hexapoda</taxon>
        <taxon>Insecta</taxon>
        <taxon>Pterygota</taxon>
        <taxon>Neoptera</taxon>
        <taxon>Endopterygota</taxon>
        <taxon>Diptera</taxon>
        <taxon>Brachycera</taxon>
        <taxon>Muscomorpha</taxon>
        <taxon>Tephritoidea</taxon>
        <taxon>Tephritidae</taxon>
        <taxon>Bactrocera</taxon>
        <taxon>Bactrocera</taxon>
    </lineage>
</organism>
<proteinExistence type="predicted"/>
<feature type="region of interest" description="Disordered" evidence="1">
    <location>
        <begin position="579"/>
        <end position="622"/>
    </location>
</feature>
<gene>
    <name evidence="5" type="primary">LOC105232495</name>
</gene>
<feature type="domain" description="Kazal-like" evidence="3">
    <location>
        <begin position="451"/>
        <end position="510"/>
    </location>
</feature>
<sequence length="622" mass="68852">MLASHGLLHVPPGQRVAYAAIHFWLLLTQLMSAATVSSSRASASSEQSPLQAPPPPPALMDTALTNCGDEDNPKWRPVCATANGVDYVLFGSECLLRQANRERHHSDAGDASPGEFHPPVQHELYVPLCRAINVLVSEIACIVVTSFMRKVFREIALGFCRPSCGLIICEGNEQAICARNVNSGEVRRFGGLCDMARDVCVNDNDWQLISDDACVQSLRSPAPTLPAPTTEATPLKASKGKSFTKMKKIKHGQDVREGKMSKSIPCPKVFNPVCAELFGVKATFINECLVNAENVRFNKDWKIFSEGVCAEDYASSETHKNAISKRSTVGSATVTFQLNAPEPQLNSDVIWTPNIENTNYMNEDVFSSHGGQMRSMLQYNQPFGGRHSEQSSLDATPHNIRILPVVNDRVSVCKFGAGPVCGSSSQNSLHKFDNICELLLRNIILNESWVVVNEGKCRRCVLNCTTDYDPICISRNGVNYTIINQCHLDHAICRNNYNNWKILGKGECKNVLKNIQSGQDNYIKVTAVNQNEDYFPRHTRKILEFLSVKAAESQKNESLPGVPDQTPSLEVFSVESHSSSSSELLLPNTTSRPSENTTLKTHIMNLWRSSKRKSPSSRRKRN</sequence>
<protein>
    <submittedName>
        <fullName evidence="5">Uncharacterized protein LOC105232495</fullName>
    </submittedName>
</protein>
<evidence type="ECO:0000313" key="5">
    <source>
        <dbReference type="RefSeq" id="XP_049317790.1"/>
    </source>
</evidence>
<evidence type="ECO:0000313" key="4">
    <source>
        <dbReference type="Proteomes" id="UP001652620"/>
    </source>
</evidence>
<dbReference type="InterPro" id="IPR002350">
    <property type="entry name" value="Kazal_dom"/>
</dbReference>
<dbReference type="GeneID" id="105232495"/>
<feature type="compositionally biased region" description="Polar residues" evidence="1">
    <location>
        <begin position="587"/>
        <end position="600"/>
    </location>
</feature>
<evidence type="ECO:0000259" key="3">
    <source>
        <dbReference type="PROSITE" id="PS51465"/>
    </source>
</evidence>
<evidence type="ECO:0000256" key="2">
    <source>
        <dbReference type="SAM" id="SignalP"/>
    </source>
</evidence>
<feature type="chain" id="PRO_5045821568" evidence="2">
    <location>
        <begin position="34"/>
        <end position="622"/>
    </location>
</feature>
<reference evidence="5" key="1">
    <citation type="submission" date="2025-08" db="UniProtKB">
        <authorList>
            <consortium name="RefSeq"/>
        </authorList>
    </citation>
    <scope>IDENTIFICATION</scope>
    <source>
        <tissue evidence="5">Adult</tissue>
    </source>
</reference>
<name>A0ABM3K8J0_BACDO</name>
<dbReference type="InterPro" id="IPR036058">
    <property type="entry name" value="Kazal_dom_sf"/>
</dbReference>
<dbReference type="SUPFAM" id="SSF100895">
    <property type="entry name" value="Kazal-type serine protease inhibitors"/>
    <property type="match status" value="1"/>
</dbReference>
<feature type="signal peptide" evidence="2">
    <location>
        <begin position="1"/>
        <end position="33"/>
    </location>
</feature>
<keyword evidence="4" id="KW-1185">Reference proteome</keyword>
<evidence type="ECO:0000256" key="1">
    <source>
        <dbReference type="SAM" id="MobiDB-lite"/>
    </source>
</evidence>